<proteinExistence type="predicted"/>
<evidence type="ECO:0000256" key="2">
    <source>
        <dbReference type="SAM" id="SignalP"/>
    </source>
</evidence>
<feature type="compositionally biased region" description="Polar residues" evidence="1">
    <location>
        <begin position="147"/>
        <end position="156"/>
    </location>
</feature>
<sequence>MIMNMRLLSFAAAFQALAVLLVAVTQVQAGPLSIQKRKNLDVWIPQITAPTASSVWDAGAVELVSWDTSNAPQNISNGGHVVLKSAATTFSQSQFKHLAGPFDLRIGQINVTLPDGLVTGEYTIVLFGDSGNESDQFHINGAPYSLDGQQIPNADSNPFGDSGPQTPTDSAAPVASSASGSTGNTDFASFWKKFGF</sequence>
<comment type="caution">
    <text evidence="3">The sequence shown here is derived from an EMBL/GenBank/DDBJ whole genome shotgun (WGS) entry which is preliminary data.</text>
</comment>
<dbReference type="Proteomes" id="UP000807342">
    <property type="component" value="Unassembled WGS sequence"/>
</dbReference>
<evidence type="ECO:0000313" key="3">
    <source>
        <dbReference type="EMBL" id="KAF9449588.1"/>
    </source>
</evidence>
<gene>
    <name evidence="3" type="ORF">P691DRAFT_702940</name>
</gene>
<dbReference type="OrthoDB" id="2973648at2759"/>
<reference evidence="3" key="1">
    <citation type="submission" date="2020-11" db="EMBL/GenBank/DDBJ databases">
        <authorList>
            <consortium name="DOE Joint Genome Institute"/>
            <person name="Ahrendt S."/>
            <person name="Riley R."/>
            <person name="Andreopoulos W."/>
            <person name="Labutti K."/>
            <person name="Pangilinan J."/>
            <person name="Ruiz-Duenas F.J."/>
            <person name="Barrasa J.M."/>
            <person name="Sanchez-Garcia M."/>
            <person name="Camarero S."/>
            <person name="Miyauchi S."/>
            <person name="Serrano A."/>
            <person name="Linde D."/>
            <person name="Babiker R."/>
            <person name="Drula E."/>
            <person name="Ayuso-Fernandez I."/>
            <person name="Pacheco R."/>
            <person name="Padilla G."/>
            <person name="Ferreira P."/>
            <person name="Barriuso J."/>
            <person name="Kellner H."/>
            <person name="Castanera R."/>
            <person name="Alfaro M."/>
            <person name="Ramirez L."/>
            <person name="Pisabarro A.G."/>
            <person name="Kuo A."/>
            <person name="Tritt A."/>
            <person name="Lipzen A."/>
            <person name="He G."/>
            <person name="Yan M."/>
            <person name="Ng V."/>
            <person name="Cullen D."/>
            <person name="Martin F."/>
            <person name="Rosso M.-N."/>
            <person name="Henrissat B."/>
            <person name="Hibbett D."/>
            <person name="Martinez A.T."/>
            <person name="Grigoriev I.V."/>
        </authorList>
    </citation>
    <scope>NUCLEOTIDE SEQUENCE</scope>
    <source>
        <strain evidence="3">MF-IS2</strain>
    </source>
</reference>
<feature type="compositionally biased region" description="Low complexity" evidence="1">
    <location>
        <begin position="170"/>
        <end position="181"/>
    </location>
</feature>
<feature type="chain" id="PRO_5040448543" evidence="2">
    <location>
        <begin position="30"/>
        <end position="196"/>
    </location>
</feature>
<evidence type="ECO:0000256" key="1">
    <source>
        <dbReference type="SAM" id="MobiDB-lite"/>
    </source>
</evidence>
<feature type="region of interest" description="Disordered" evidence="1">
    <location>
        <begin position="144"/>
        <end position="183"/>
    </location>
</feature>
<dbReference type="AlphaFoldDB" id="A0A9P6C5V2"/>
<keyword evidence="2" id="KW-0732">Signal</keyword>
<keyword evidence="4" id="KW-1185">Reference proteome</keyword>
<name>A0A9P6C5V2_9AGAR</name>
<evidence type="ECO:0000313" key="4">
    <source>
        <dbReference type="Proteomes" id="UP000807342"/>
    </source>
</evidence>
<dbReference type="EMBL" id="MU151126">
    <property type="protein sequence ID" value="KAF9449588.1"/>
    <property type="molecule type" value="Genomic_DNA"/>
</dbReference>
<organism evidence="3 4">
    <name type="scientific">Macrolepiota fuliginosa MF-IS2</name>
    <dbReference type="NCBI Taxonomy" id="1400762"/>
    <lineage>
        <taxon>Eukaryota</taxon>
        <taxon>Fungi</taxon>
        <taxon>Dikarya</taxon>
        <taxon>Basidiomycota</taxon>
        <taxon>Agaricomycotina</taxon>
        <taxon>Agaricomycetes</taxon>
        <taxon>Agaricomycetidae</taxon>
        <taxon>Agaricales</taxon>
        <taxon>Agaricineae</taxon>
        <taxon>Agaricaceae</taxon>
        <taxon>Macrolepiota</taxon>
    </lineage>
</organism>
<accession>A0A9P6C5V2</accession>
<protein>
    <submittedName>
        <fullName evidence="3">Uncharacterized protein</fullName>
    </submittedName>
</protein>
<feature type="signal peptide" evidence="2">
    <location>
        <begin position="1"/>
        <end position="29"/>
    </location>
</feature>